<organism evidence="4 5">
    <name type="scientific">Nocardioides astragali</name>
    <dbReference type="NCBI Taxonomy" id="1776736"/>
    <lineage>
        <taxon>Bacteria</taxon>
        <taxon>Bacillati</taxon>
        <taxon>Actinomycetota</taxon>
        <taxon>Actinomycetes</taxon>
        <taxon>Propionibacteriales</taxon>
        <taxon>Nocardioidaceae</taxon>
        <taxon>Nocardioides</taxon>
    </lineage>
</organism>
<keyword evidence="3" id="KW-0732">Signal</keyword>
<feature type="compositionally biased region" description="Basic and acidic residues" evidence="1">
    <location>
        <begin position="126"/>
        <end position="139"/>
    </location>
</feature>
<protein>
    <recommendedName>
        <fullName evidence="6">MFS transporter</fullName>
    </recommendedName>
</protein>
<keyword evidence="2" id="KW-0812">Transmembrane</keyword>
<reference evidence="5" key="1">
    <citation type="journal article" date="2019" name="Int. J. Syst. Evol. Microbiol.">
        <title>The Global Catalogue of Microorganisms (GCM) 10K type strain sequencing project: providing services to taxonomists for standard genome sequencing and annotation.</title>
        <authorList>
            <consortium name="The Broad Institute Genomics Platform"/>
            <consortium name="The Broad Institute Genome Sequencing Center for Infectious Disease"/>
            <person name="Wu L."/>
            <person name="Ma J."/>
        </authorList>
    </citation>
    <scope>NUCLEOTIDE SEQUENCE [LARGE SCALE GENOMIC DNA]</scope>
    <source>
        <strain evidence="5">FCH27</strain>
    </source>
</reference>
<keyword evidence="2" id="KW-0472">Membrane</keyword>
<dbReference type="Gene3D" id="1.20.1250.20">
    <property type="entry name" value="MFS general substrate transporter like domains"/>
    <property type="match status" value="1"/>
</dbReference>
<gene>
    <name evidence="4" type="ORF">ACFQO6_13165</name>
</gene>
<evidence type="ECO:0008006" key="6">
    <source>
        <dbReference type="Google" id="ProtNLM"/>
    </source>
</evidence>
<feature type="signal peptide" evidence="3">
    <location>
        <begin position="1"/>
        <end position="18"/>
    </location>
</feature>
<evidence type="ECO:0000256" key="1">
    <source>
        <dbReference type="SAM" id="MobiDB-lite"/>
    </source>
</evidence>
<dbReference type="InterPro" id="IPR036259">
    <property type="entry name" value="MFS_trans_sf"/>
</dbReference>
<keyword evidence="5" id="KW-1185">Reference proteome</keyword>
<dbReference type="Proteomes" id="UP001596524">
    <property type="component" value="Unassembled WGS sequence"/>
</dbReference>
<dbReference type="RefSeq" id="WP_255888269.1">
    <property type="nucleotide sequence ID" value="NZ_JAFMZM010000001.1"/>
</dbReference>
<evidence type="ECO:0000313" key="4">
    <source>
        <dbReference type="EMBL" id="MFC7361221.1"/>
    </source>
</evidence>
<dbReference type="EMBL" id="JBHTCH010000014">
    <property type="protein sequence ID" value="MFC7361221.1"/>
    <property type="molecule type" value="Genomic_DNA"/>
</dbReference>
<feature type="region of interest" description="Disordered" evidence="1">
    <location>
        <begin position="103"/>
        <end position="151"/>
    </location>
</feature>
<keyword evidence="2" id="KW-1133">Transmembrane helix</keyword>
<feature type="chain" id="PRO_5045260735" description="MFS transporter" evidence="3">
    <location>
        <begin position="19"/>
        <end position="151"/>
    </location>
</feature>
<dbReference type="SUPFAM" id="SSF103473">
    <property type="entry name" value="MFS general substrate transporter"/>
    <property type="match status" value="1"/>
</dbReference>
<evidence type="ECO:0000313" key="5">
    <source>
        <dbReference type="Proteomes" id="UP001596524"/>
    </source>
</evidence>
<comment type="caution">
    <text evidence="4">The sequence shown here is derived from an EMBL/GenBank/DDBJ whole genome shotgun (WGS) entry which is preliminary data.</text>
</comment>
<evidence type="ECO:0000256" key="2">
    <source>
        <dbReference type="SAM" id="Phobius"/>
    </source>
</evidence>
<feature type="transmembrane region" description="Helical" evidence="2">
    <location>
        <begin position="78"/>
        <end position="99"/>
    </location>
</feature>
<evidence type="ECO:0000256" key="3">
    <source>
        <dbReference type="SAM" id="SignalP"/>
    </source>
</evidence>
<proteinExistence type="predicted"/>
<accession>A0ABW2N8J6</accession>
<sequence length="151" mass="16072">MCCLPLVPLTLSSGPAVACVCTFFFLLLNPVGNAGIGSYRMAVTPDHLQGRVSSASQFASMSVMPLSPILGGWLLERLGGQSTMSILVACTALLALVLSSSRSIRSVPKPSEWVRAQEQPQAPARPSDRSGTRDLREPLPDLGDPLRQLGR</sequence>
<name>A0ABW2N8J6_9ACTN</name>